<name>A0A1Z5JF62_FISSO</name>
<comment type="caution">
    <text evidence="2">The sequence shown here is derived from an EMBL/GenBank/DDBJ whole genome shotgun (WGS) entry which is preliminary data.</text>
</comment>
<keyword evidence="3" id="KW-1185">Reference proteome</keyword>
<feature type="compositionally biased region" description="Polar residues" evidence="1">
    <location>
        <begin position="368"/>
        <end position="379"/>
    </location>
</feature>
<evidence type="ECO:0000256" key="1">
    <source>
        <dbReference type="SAM" id="MobiDB-lite"/>
    </source>
</evidence>
<feature type="compositionally biased region" description="Basic residues" evidence="1">
    <location>
        <begin position="350"/>
        <end position="364"/>
    </location>
</feature>
<dbReference type="EMBL" id="BDSP01000053">
    <property type="protein sequence ID" value="GAX12644.1"/>
    <property type="molecule type" value="Genomic_DNA"/>
</dbReference>
<feature type="region of interest" description="Disordered" evidence="1">
    <location>
        <begin position="425"/>
        <end position="489"/>
    </location>
</feature>
<dbReference type="InParanoid" id="A0A1Z5JF62"/>
<evidence type="ECO:0000313" key="3">
    <source>
        <dbReference type="Proteomes" id="UP000198406"/>
    </source>
</evidence>
<sequence>MNRRLPGDCLAAFFTLINRKKQMTSIAISRLVTSSRRARAFVGLDRITATSRFSTTTSERSGDEDITPSQPFVKTRIRPGEWDPETRTNPLYRPKFRSRAKIWSGDDFARQPTVGFSSEYESFVDAAVTLSWLTQNDQKQIYRLYCDILEATTEGSRTSHEYIVRVVAQKFNLTPERVAAVIQLQHNEEQMIRKQQEGDDSIKLLTEAAEYMDNAIQQEINEAYRGFGLKKPDEFVEDPTFIGIGQESKSWKVIDDLFDVDQLMKDAAVRDEKEARVAIDGYVYVEDVDESSVKIPISKDCRELIKSVNRFKKTFSNEGDIESTDALPKGGERRERWKFVAQVVNTRQLRRQRNSDAKKRKNRAPRSYANNAPVNSLVEQNGSVRAATLEDVKQTAWKPVRHVCEHIYQGAKQGWLDRRLRGDTKAWGRAPPAPVTPPKTVSANESSAEREPVNEEEMAQDANDGSGSNEENRDSADQGNSSPKDDKEL</sequence>
<accession>A0A1Z5JF62</accession>
<feature type="region of interest" description="Disordered" evidence="1">
    <location>
        <begin position="350"/>
        <end position="379"/>
    </location>
</feature>
<dbReference type="OrthoDB" id="44194at2759"/>
<protein>
    <submittedName>
        <fullName evidence="2">Uncharacterized protein</fullName>
    </submittedName>
</protein>
<reference evidence="2 3" key="1">
    <citation type="journal article" date="2015" name="Plant Cell">
        <title>Oil accumulation by the oleaginous diatom Fistulifera solaris as revealed by the genome and transcriptome.</title>
        <authorList>
            <person name="Tanaka T."/>
            <person name="Maeda Y."/>
            <person name="Veluchamy A."/>
            <person name="Tanaka M."/>
            <person name="Abida H."/>
            <person name="Marechal E."/>
            <person name="Bowler C."/>
            <person name="Muto M."/>
            <person name="Sunaga Y."/>
            <person name="Tanaka M."/>
            <person name="Yoshino T."/>
            <person name="Taniguchi T."/>
            <person name="Fukuda Y."/>
            <person name="Nemoto M."/>
            <person name="Matsumoto M."/>
            <person name="Wong P.S."/>
            <person name="Aburatani S."/>
            <person name="Fujibuchi W."/>
        </authorList>
    </citation>
    <scope>NUCLEOTIDE SEQUENCE [LARGE SCALE GENOMIC DNA]</scope>
    <source>
        <strain evidence="2 3">JPCC DA0580</strain>
    </source>
</reference>
<proteinExistence type="predicted"/>
<evidence type="ECO:0000313" key="2">
    <source>
        <dbReference type="EMBL" id="GAX12644.1"/>
    </source>
</evidence>
<dbReference type="AlphaFoldDB" id="A0A1Z5JF62"/>
<gene>
    <name evidence="2" type="ORF">FisN_13Lh114</name>
</gene>
<organism evidence="2 3">
    <name type="scientific">Fistulifera solaris</name>
    <name type="common">Oleaginous diatom</name>
    <dbReference type="NCBI Taxonomy" id="1519565"/>
    <lineage>
        <taxon>Eukaryota</taxon>
        <taxon>Sar</taxon>
        <taxon>Stramenopiles</taxon>
        <taxon>Ochrophyta</taxon>
        <taxon>Bacillariophyta</taxon>
        <taxon>Bacillariophyceae</taxon>
        <taxon>Bacillariophycidae</taxon>
        <taxon>Naviculales</taxon>
        <taxon>Naviculaceae</taxon>
        <taxon>Fistulifera</taxon>
    </lineage>
</organism>
<dbReference type="Proteomes" id="UP000198406">
    <property type="component" value="Unassembled WGS sequence"/>
</dbReference>